<protein>
    <recommendedName>
        <fullName evidence="3">ATP synthase F0 subunit B</fullName>
    </recommendedName>
</protein>
<organism evidence="2">
    <name type="scientific">uncultured Nocardioidaceae bacterium</name>
    <dbReference type="NCBI Taxonomy" id="253824"/>
    <lineage>
        <taxon>Bacteria</taxon>
        <taxon>Bacillati</taxon>
        <taxon>Actinomycetota</taxon>
        <taxon>Actinomycetes</taxon>
        <taxon>Propionibacteriales</taxon>
        <taxon>Nocardioidaceae</taxon>
        <taxon>environmental samples</taxon>
    </lineage>
</organism>
<evidence type="ECO:0000256" key="1">
    <source>
        <dbReference type="SAM" id="MobiDB-lite"/>
    </source>
</evidence>
<dbReference type="AlphaFoldDB" id="A0A6J4L0I8"/>
<feature type="region of interest" description="Disordered" evidence="1">
    <location>
        <begin position="231"/>
        <end position="288"/>
    </location>
</feature>
<reference evidence="2" key="1">
    <citation type="submission" date="2020-02" db="EMBL/GenBank/DDBJ databases">
        <authorList>
            <person name="Meier V. D."/>
        </authorList>
    </citation>
    <scope>NUCLEOTIDE SEQUENCE</scope>
    <source>
        <strain evidence="2">AVDCRST_MAG34</strain>
    </source>
</reference>
<proteinExistence type="predicted"/>
<dbReference type="EMBL" id="CADCUI010000001">
    <property type="protein sequence ID" value="CAA9320695.1"/>
    <property type="molecule type" value="Genomic_DNA"/>
</dbReference>
<evidence type="ECO:0000313" key="2">
    <source>
        <dbReference type="EMBL" id="CAA9320695.1"/>
    </source>
</evidence>
<feature type="compositionally biased region" description="Low complexity" evidence="1">
    <location>
        <begin position="1"/>
        <end position="14"/>
    </location>
</feature>
<feature type="compositionally biased region" description="Low complexity" evidence="1">
    <location>
        <begin position="36"/>
        <end position="56"/>
    </location>
</feature>
<feature type="compositionally biased region" description="Polar residues" evidence="1">
    <location>
        <begin position="247"/>
        <end position="266"/>
    </location>
</feature>
<feature type="region of interest" description="Disordered" evidence="1">
    <location>
        <begin position="1"/>
        <end position="63"/>
    </location>
</feature>
<accession>A0A6J4L0I8</accession>
<feature type="region of interest" description="Disordered" evidence="1">
    <location>
        <begin position="176"/>
        <end position="198"/>
    </location>
</feature>
<sequence>MTETMGSTGSTPPGGTSPGGDSNTRDVAKDEAKGVAQDAAQAGKQTAQTAKEQAGQVAGEAASQARMLLDETRSQLTSQGAAQQEHAASRLRTLADELTGMVNGQVDQPGIASELATQASERVRTLADTLENGQPSDLLNEVRRFARQRPGIFLLSAAAVGFIGGRMTRGVADEVRDQGDSGYRGDYASTGTGYSGTTGTGYAGTTGTGYSAGLATSPAVPVQGVADAPTATTGYSVPPAPAGDETAQFTPTAPATGLSETSTDQMPSEFGARGTELSGNRTEDEDRI</sequence>
<feature type="compositionally biased region" description="Basic and acidic residues" evidence="1">
    <location>
        <begin position="23"/>
        <end position="33"/>
    </location>
</feature>
<name>A0A6J4L0I8_9ACTN</name>
<evidence type="ECO:0008006" key="3">
    <source>
        <dbReference type="Google" id="ProtNLM"/>
    </source>
</evidence>
<gene>
    <name evidence="2" type="ORF">AVDCRST_MAG34-1418</name>
</gene>